<gene>
    <name evidence="1" type="ORF">AK812_SmicGene11874</name>
</gene>
<dbReference type="Proteomes" id="UP000186817">
    <property type="component" value="Unassembled WGS sequence"/>
</dbReference>
<accession>A0A1Q9EC17</accession>
<sequence>MDGTVIVEIQRACGLSNSEYRLFDVTSRILGCRRVRPYVNCKLQWGTAMTESRGTSFVEAPEDGSWFNWGGRLEFPVKADFWRASRFSISMEVLDKRELQGTLRGDSLIGTGEIFLDPNTVASTPQQGIELFRNGKSAGELILAVRMEAPDQARAIMAASTCCPLTRVVHALAQVLRAPNAVELLMAARPNILQLSEDAESEVHRLLKAWVQRFCQQTLQLSGVETDDQIISALWRLARSAQEIVACCAPSGTDDVPDIVVAWLKTFFSSCAGAEAQLNEERLRNLLTMREQTGAGHANPEEELLQMGVQVRNLESSMLPAVLARFQEAAQGSEDEVFTCEQIVQDGRALPGLSVILRRSPGADTGFHVFIYHTVSIREWQANSLIDPCTRAALRAEDILPVS</sequence>
<evidence type="ECO:0008006" key="3">
    <source>
        <dbReference type="Google" id="ProtNLM"/>
    </source>
</evidence>
<protein>
    <recommendedName>
        <fullName evidence="3">C2 domain-containing protein</fullName>
    </recommendedName>
</protein>
<comment type="caution">
    <text evidence="1">The sequence shown here is derived from an EMBL/GenBank/DDBJ whole genome shotgun (WGS) entry which is preliminary data.</text>
</comment>
<dbReference type="EMBL" id="LSRX01000197">
    <property type="protein sequence ID" value="OLQ04976.1"/>
    <property type="molecule type" value="Genomic_DNA"/>
</dbReference>
<dbReference type="OrthoDB" id="408666at2759"/>
<dbReference type="AlphaFoldDB" id="A0A1Q9EC17"/>
<reference evidence="1 2" key="1">
    <citation type="submission" date="2016-02" db="EMBL/GenBank/DDBJ databases">
        <title>Genome analysis of coral dinoflagellate symbionts highlights evolutionary adaptations to a symbiotic lifestyle.</title>
        <authorList>
            <person name="Aranda M."/>
            <person name="Li Y."/>
            <person name="Liew Y.J."/>
            <person name="Baumgarten S."/>
            <person name="Simakov O."/>
            <person name="Wilson M."/>
            <person name="Piel J."/>
            <person name="Ashoor H."/>
            <person name="Bougouffa S."/>
            <person name="Bajic V.B."/>
            <person name="Ryu T."/>
            <person name="Ravasi T."/>
            <person name="Bayer T."/>
            <person name="Micklem G."/>
            <person name="Kim H."/>
            <person name="Bhak J."/>
            <person name="Lajeunesse T.C."/>
            <person name="Voolstra C.R."/>
        </authorList>
    </citation>
    <scope>NUCLEOTIDE SEQUENCE [LARGE SCALE GENOMIC DNA]</scope>
    <source>
        <strain evidence="1 2">CCMP2467</strain>
    </source>
</reference>
<keyword evidence="2" id="KW-1185">Reference proteome</keyword>
<proteinExistence type="predicted"/>
<name>A0A1Q9EC17_SYMMI</name>
<evidence type="ECO:0000313" key="2">
    <source>
        <dbReference type="Proteomes" id="UP000186817"/>
    </source>
</evidence>
<evidence type="ECO:0000313" key="1">
    <source>
        <dbReference type="EMBL" id="OLQ04976.1"/>
    </source>
</evidence>
<organism evidence="1 2">
    <name type="scientific">Symbiodinium microadriaticum</name>
    <name type="common">Dinoflagellate</name>
    <name type="synonym">Zooxanthella microadriatica</name>
    <dbReference type="NCBI Taxonomy" id="2951"/>
    <lineage>
        <taxon>Eukaryota</taxon>
        <taxon>Sar</taxon>
        <taxon>Alveolata</taxon>
        <taxon>Dinophyceae</taxon>
        <taxon>Suessiales</taxon>
        <taxon>Symbiodiniaceae</taxon>
        <taxon>Symbiodinium</taxon>
    </lineage>
</organism>